<dbReference type="PANTHER" id="PTHR10662">
    <property type="entry name" value="NUCLEAR RNA EXPORT FACTOR"/>
    <property type="match status" value="1"/>
</dbReference>
<evidence type="ECO:0000313" key="2">
    <source>
        <dbReference type="EMBL" id="KAF2869311.1"/>
    </source>
</evidence>
<dbReference type="OrthoDB" id="25872at2759"/>
<gene>
    <name evidence="2" type="ORF">BDV95DRAFT_608873</name>
</gene>
<proteinExistence type="predicted"/>
<organism evidence="2 3">
    <name type="scientific">Massariosphaeria phaeospora</name>
    <dbReference type="NCBI Taxonomy" id="100035"/>
    <lineage>
        <taxon>Eukaryota</taxon>
        <taxon>Fungi</taxon>
        <taxon>Dikarya</taxon>
        <taxon>Ascomycota</taxon>
        <taxon>Pezizomycotina</taxon>
        <taxon>Dothideomycetes</taxon>
        <taxon>Pleosporomycetidae</taxon>
        <taxon>Pleosporales</taxon>
        <taxon>Pleosporales incertae sedis</taxon>
        <taxon>Massariosphaeria</taxon>
    </lineage>
</organism>
<dbReference type="GO" id="GO:0003723">
    <property type="term" value="F:RNA binding"/>
    <property type="evidence" value="ECO:0007669"/>
    <property type="project" value="TreeGrafter"/>
</dbReference>
<feature type="region of interest" description="Disordered" evidence="1">
    <location>
        <begin position="145"/>
        <end position="187"/>
    </location>
</feature>
<dbReference type="PANTHER" id="PTHR10662:SF22">
    <property type="entry name" value="NUCLEAR RNA EXPORT FACTOR 1"/>
    <property type="match status" value="1"/>
</dbReference>
<dbReference type="InterPro" id="IPR032675">
    <property type="entry name" value="LRR_dom_sf"/>
</dbReference>
<accession>A0A7C8I6E1</accession>
<evidence type="ECO:0000256" key="1">
    <source>
        <dbReference type="SAM" id="MobiDB-lite"/>
    </source>
</evidence>
<name>A0A7C8I6E1_9PLEO</name>
<sequence length="356" mass="39507">MPSAATRRPTGIRKIQKQQQRDRDGDLIMGAAPRATTRPNPRNKSDARTSSARTDSPATTFSDVKVTGWSDEKEIPKLLGFLERHAARRNPHAAAKGRYPQKMIRHHQILDNALVLSVRSEEVIAFSKLNGFSFASAHGRQKLTLTGPGLRARSPAKTPASDPPSSKTENPTEASVPASASVSDIEREQSKASTITLLKAFLTRHYNGELKLLDLSNIIADEEIAQSGMFDSPATQTKFFPALMVVCDEALPTAEVKRETVHSVLLSNNGLANVDVIQHLSKTFPDIKNLDLSGNNFEGRKDVKKFKLRFSSLEHLIIGFSKEEAGWEEDVVSWFPKLKFLNQQPVRVEEEMDLML</sequence>
<feature type="region of interest" description="Disordered" evidence="1">
    <location>
        <begin position="1"/>
        <end position="59"/>
    </location>
</feature>
<reference evidence="2 3" key="1">
    <citation type="submission" date="2020-01" db="EMBL/GenBank/DDBJ databases">
        <authorList>
            <consortium name="DOE Joint Genome Institute"/>
            <person name="Haridas S."/>
            <person name="Albert R."/>
            <person name="Binder M."/>
            <person name="Bloem J."/>
            <person name="Labutti K."/>
            <person name="Salamov A."/>
            <person name="Andreopoulos B."/>
            <person name="Baker S.E."/>
            <person name="Barry K."/>
            <person name="Bills G."/>
            <person name="Bluhm B.H."/>
            <person name="Cannon C."/>
            <person name="Castanera R."/>
            <person name="Culley D.E."/>
            <person name="Daum C."/>
            <person name="Ezra D."/>
            <person name="Gonzalez J.B."/>
            <person name="Henrissat B."/>
            <person name="Kuo A."/>
            <person name="Liang C."/>
            <person name="Lipzen A."/>
            <person name="Lutzoni F."/>
            <person name="Magnuson J."/>
            <person name="Mondo S."/>
            <person name="Nolan M."/>
            <person name="Ohm R."/>
            <person name="Pangilinan J."/>
            <person name="Park H.-J.H."/>
            <person name="Ramirez L."/>
            <person name="Alfaro M."/>
            <person name="Sun H."/>
            <person name="Tritt A."/>
            <person name="Yoshinaga Y."/>
            <person name="Zwiers L.-H.L."/>
            <person name="Turgeon B.G."/>
            <person name="Goodwin S.B."/>
            <person name="Spatafora J.W."/>
            <person name="Crous P.W."/>
            <person name="Grigoriev I.V."/>
        </authorList>
    </citation>
    <scope>NUCLEOTIDE SEQUENCE [LARGE SCALE GENOMIC DNA]</scope>
    <source>
        <strain evidence="2 3">CBS 611.86</strain>
    </source>
</reference>
<keyword evidence="3" id="KW-1185">Reference proteome</keyword>
<feature type="compositionally biased region" description="Polar residues" evidence="1">
    <location>
        <begin position="163"/>
        <end position="182"/>
    </location>
</feature>
<feature type="compositionally biased region" description="Polar residues" evidence="1">
    <location>
        <begin position="37"/>
        <end position="59"/>
    </location>
</feature>
<dbReference type="EMBL" id="JAADJZ010000016">
    <property type="protein sequence ID" value="KAF2869311.1"/>
    <property type="molecule type" value="Genomic_DNA"/>
</dbReference>
<dbReference type="GO" id="GO:0005634">
    <property type="term" value="C:nucleus"/>
    <property type="evidence" value="ECO:0007669"/>
    <property type="project" value="TreeGrafter"/>
</dbReference>
<comment type="caution">
    <text evidence="2">The sequence shown here is derived from an EMBL/GenBank/DDBJ whole genome shotgun (WGS) entry which is preliminary data.</text>
</comment>
<dbReference type="GO" id="GO:0016973">
    <property type="term" value="P:poly(A)+ mRNA export from nucleus"/>
    <property type="evidence" value="ECO:0007669"/>
    <property type="project" value="TreeGrafter"/>
</dbReference>
<protein>
    <recommendedName>
        <fullName evidence="4">TAP-C domain-containing protein</fullName>
    </recommendedName>
</protein>
<dbReference type="InterPro" id="IPR030217">
    <property type="entry name" value="NXF_fam"/>
</dbReference>
<dbReference type="Gene3D" id="3.80.10.10">
    <property type="entry name" value="Ribonuclease Inhibitor"/>
    <property type="match status" value="1"/>
</dbReference>
<dbReference type="Proteomes" id="UP000481861">
    <property type="component" value="Unassembled WGS sequence"/>
</dbReference>
<evidence type="ECO:0008006" key="4">
    <source>
        <dbReference type="Google" id="ProtNLM"/>
    </source>
</evidence>
<evidence type="ECO:0000313" key="3">
    <source>
        <dbReference type="Proteomes" id="UP000481861"/>
    </source>
</evidence>
<dbReference type="SUPFAM" id="SSF52058">
    <property type="entry name" value="L domain-like"/>
    <property type="match status" value="1"/>
</dbReference>
<dbReference type="AlphaFoldDB" id="A0A7C8I6E1"/>